<evidence type="ECO:0000256" key="2">
    <source>
        <dbReference type="SAM" id="Phobius"/>
    </source>
</evidence>
<proteinExistence type="predicted"/>
<accession>A0ABT5JPB8</accession>
<gene>
    <name evidence="3" type="ORF">OIK40_07565</name>
</gene>
<dbReference type="Proteomes" id="UP001216558">
    <property type="component" value="Unassembled WGS sequence"/>
</dbReference>
<dbReference type="EMBL" id="JAQQXQ010000005">
    <property type="protein sequence ID" value="MDC8754494.1"/>
    <property type="molecule type" value="Genomic_DNA"/>
</dbReference>
<keyword evidence="4" id="KW-1185">Reference proteome</keyword>
<keyword evidence="2" id="KW-1133">Transmembrane helix</keyword>
<name>A0ABT5JPB8_9SPHN</name>
<feature type="region of interest" description="Disordered" evidence="1">
    <location>
        <begin position="51"/>
        <end position="81"/>
    </location>
</feature>
<reference evidence="3 4" key="1">
    <citation type="submission" date="2022-10" db="EMBL/GenBank/DDBJ databases">
        <title>Erythrobacter sp. sf7 Genome sequencing.</title>
        <authorList>
            <person name="Park S."/>
        </authorList>
    </citation>
    <scope>NUCLEOTIDE SEQUENCE [LARGE SCALE GENOMIC DNA]</scope>
    <source>
        <strain evidence="4">sf7</strain>
    </source>
</reference>
<keyword evidence="2" id="KW-0812">Transmembrane</keyword>
<dbReference type="RefSeq" id="WP_273677495.1">
    <property type="nucleotide sequence ID" value="NZ_JAQQXQ010000005.1"/>
</dbReference>
<feature type="compositionally biased region" description="Low complexity" evidence="1">
    <location>
        <begin position="58"/>
        <end position="80"/>
    </location>
</feature>
<evidence type="ECO:0000313" key="3">
    <source>
        <dbReference type="EMBL" id="MDC8754494.1"/>
    </source>
</evidence>
<protein>
    <submittedName>
        <fullName evidence="3">Uncharacterized protein</fullName>
    </submittedName>
</protein>
<sequence>MESKYGSRRKPSSGRGILLAVLAAFIAGGLLVGWVVWYNFQPDRNGVALSGPAGGTETGAAPDADPSAALTPSPSPLAEPITPENAEQAVEAVTRVAEQQGGLDQRLAAAEQRLARLDLQAQAAAGNAARAESLLIAFATRRAVERGAELGYLADQLRLRFGDQWPNAVSTIITFSRDPVRLDGLVARLEGLGPQLREGSEGPSWGSFKRELGQLFVFRRESTPSPQPQRRLERARWALEQGRYQNAIDEVKGMPGADKAEGWIKDAERYAKAMEALEVIETAAVLDQRGLRDGAGNPVRQLSPVVVGN</sequence>
<feature type="transmembrane region" description="Helical" evidence="2">
    <location>
        <begin position="16"/>
        <end position="37"/>
    </location>
</feature>
<evidence type="ECO:0000256" key="1">
    <source>
        <dbReference type="SAM" id="MobiDB-lite"/>
    </source>
</evidence>
<comment type="caution">
    <text evidence="3">The sequence shown here is derived from an EMBL/GenBank/DDBJ whole genome shotgun (WGS) entry which is preliminary data.</text>
</comment>
<evidence type="ECO:0000313" key="4">
    <source>
        <dbReference type="Proteomes" id="UP001216558"/>
    </source>
</evidence>
<keyword evidence="2" id="KW-0472">Membrane</keyword>
<organism evidence="3 4">
    <name type="scientific">Erythrobacter fulvus</name>
    <dbReference type="NCBI Taxonomy" id="2987523"/>
    <lineage>
        <taxon>Bacteria</taxon>
        <taxon>Pseudomonadati</taxon>
        <taxon>Pseudomonadota</taxon>
        <taxon>Alphaproteobacteria</taxon>
        <taxon>Sphingomonadales</taxon>
        <taxon>Erythrobacteraceae</taxon>
        <taxon>Erythrobacter/Porphyrobacter group</taxon>
        <taxon>Erythrobacter</taxon>
    </lineage>
</organism>